<proteinExistence type="predicted"/>
<dbReference type="Proteomes" id="UP000011083">
    <property type="component" value="Unassembled WGS sequence"/>
</dbReference>
<evidence type="ECO:0000313" key="3">
    <source>
        <dbReference type="Proteomes" id="UP000011083"/>
    </source>
</evidence>
<dbReference type="GeneID" id="14918930"/>
<dbReference type="EMBL" id="KB007960">
    <property type="protein sequence ID" value="ELR18138.1"/>
    <property type="molecule type" value="Genomic_DNA"/>
</dbReference>
<dbReference type="AlphaFoldDB" id="L8H058"/>
<reference evidence="2 3" key="1">
    <citation type="journal article" date="2013" name="Genome Biol.">
        <title>Genome of Acanthamoeba castellanii highlights extensive lateral gene transfer and early evolution of tyrosine kinase signaling.</title>
        <authorList>
            <person name="Clarke M."/>
            <person name="Lohan A.J."/>
            <person name="Liu B."/>
            <person name="Lagkouvardos I."/>
            <person name="Roy S."/>
            <person name="Zafar N."/>
            <person name="Bertelli C."/>
            <person name="Schilde C."/>
            <person name="Kianianmomeni A."/>
            <person name="Burglin T.R."/>
            <person name="Frech C."/>
            <person name="Turcotte B."/>
            <person name="Kopec K.O."/>
            <person name="Synnott J.M."/>
            <person name="Choo C."/>
            <person name="Paponov I."/>
            <person name="Finkler A."/>
            <person name="Soon Heng Tan C."/>
            <person name="Hutchins A.P."/>
            <person name="Weinmeier T."/>
            <person name="Rattei T."/>
            <person name="Chu J.S."/>
            <person name="Gimenez G."/>
            <person name="Irimia M."/>
            <person name="Rigden D.J."/>
            <person name="Fitzpatrick D.A."/>
            <person name="Lorenzo-Morales J."/>
            <person name="Bateman A."/>
            <person name="Chiu C.H."/>
            <person name="Tang P."/>
            <person name="Hegemann P."/>
            <person name="Fromm H."/>
            <person name="Raoult D."/>
            <person name="Greub G."/>
            <person name="Miranda-Saavedra D."/>
            <person name="Chen N."/>
            <person name="Nash P."/>
            <person name="Ginger M.L."/>
            <person name="Horn M."/>
            <person name="Schaap P."/>
            <person name="Caler L."/>
            <person name="Loftus B."/>
        </authorList>
    </citation>
    <scope>NUCLEOTIDE SEQUENCE [LARGE SCALE GENOMIC DNA]</scope>
    <source>
        <strain evidence="2 3">Neff</strain>
    </source>
</reference>
<protein>
    <recommendedName>
        <fullName evidence="4">Biogenesis of lysosome-related organelles complex 1 subunit 3</fullName>
    </recommendedName>
</protein>
<dbReference type="VEuPathDB" id="AmoebaDB:ACA1_368700"/>
<dbReference type="KEGG" id="acan:ACA1_368700"/>
<name>L8H058_ACACF</name>
<keyword evidence="3" id="KW-1185">Reference proteome</keyword>
<evidence type="ECO:0000313" key="2">
    <source>
        <dbReference type="EMBL" id="ELR18138.1"/>
    </source>
</evidence>
<feature type="region of interest" description="Disordered" evidence="1">
    <location>
        <begin position="1"/>
        <end position="114"/>
    </location>
</feature>
<feature type="compositionally biased region" description="Acidic residues" evidence="1">
    <location>
        <begin position="15"/>
        <end position="32"/>
    </location>
</feature>
<organism evidence="2 3">
    <name type="scientific">Acanthamoeba castellanii (strain ATCC 30010 / Neff)</name>
    <dbReference type="NCBI Taxonomy" id="1257118"/>
    <lineage>
        <taxon>Eukaryota</taxon>
        <taxon>Amoebozoa</taxon>
        <taxon>Discosea</taxon>
        <taxon>Longamoebia</taxon>
        <taxon>Centramoebida</taxon>
        <taxon>Acanthamoebidae</taxon>
        <taxon>Acanthamoeba</taxon>
    </lineage>
</organism>
<gene>
    <name evidence="2" type="ORF">ACA1_368700</name>
</gene>
<evidence type="ECO:0008006" key="4">
    <source>
        <dbReference type="Google" id="ProtNLM"/>
    </source>
</evidence>
<sequence>MEGSEAKPLGHVIEGEESEEEEEVDESDGELTEEIRVKTAAAGLVFEGEDDEEEEEPEDEEERSTQGTKTAGADEGVDDGSEIQMVADDRRGSDASGGIEALHDSVNTSASGDKPSAAPYTTLGAFSDAIAPLLKTTRKKGLIQEQSAAERKIQRHNQGIRTTINAKLHQTFQARCIQPNAYIPILILIVGVQSTHKDVMQVSHQLDLVRNVTQDLNIKVHAINDDLEKLTATIDKTCGSFLQLLQPSLQGRTVHT</sequence>
<accession>L8H058</accession>
<evidence type="ECO:0000256" key="1">
    <source>
        <dbReference type="SAM" id="MobiDB-lite"/>
    </source>
</evidence>
<dbReference type="RefSeq" id="XP_004340158.1">
    <property type="nucleotide sequence ID" value="XM_004340110.1"/>
</dbReference>
<feature type="compositionally biased region" description="Acidic residues" evidence="1">
    <location>
        <begin position="47"/>
        <end position="62"/>
    </location>
</feature>